<dbReference type="Gene3D" id="1.10.287.130">
    <property type="match status" value="1"/>
</dbReference>
<dbReference type="SUPFAM" id="SSF55874">
    <property type="entry name" value="ATPase domain of HSP90 chaperone/DNA topoisomerase II/histidine kinase"/>
    <property type="match status" value="1"/>
</dbReference>
<dbReference type="PRINTS" id="PR00344">
    <property type="entry name" value="BCTRLSENSOR"/>
</dbReference>
<evidence type="ECO:0000259" key="8">
    <source>
        <dbReference type="PROSITE" id="PS50109"/>
    </source>
</evidence>
<dbReference type="AlphaFoldDB" id="A0A5J5IIJ8"/>
<keyword evidence="10" id="KW-1185">Reference proteome</keyword>
<dbReference type="PANTHER" id="PTHR43711">
    <property type="entry name" value="TWO-COMPONENT HISTIDINE KINASE"/>
    <property type="match status" value="1"/>
</dbReference>
<dbReference type="CDD" id="cd00082">
    <property type="entry name" value="HisKA"/>
    <property type="match status" value="1"/>
</dbReference>
<evidence type="ECO:0000256" key="5">
    <source>
        <dbReference type="ARBA" id="ARBA00022777"/>
    </source>
</evidence>
<evidence type="ECO:0000256" key="6">
    <source>
        <dbReference type="ARBA" id="ARBA00023012"/>
    </source>
</evidence>
<dbReference type="Pfam" id="PF02518">
    <property type="entry name" value="HATPase_c"/>
    <property type="match status" value="1"/>
</dbReference>
<evidence type="ECO:0000256" key="4">
    <source>
        <dbReference type="ARBA" id="ARBA00022679"/>
    </source>
</evidence>
<dbReference type="GO" id="GO:0000155">
    <property type="term" value="F:phosphorelay sensor kinase activity"/>
    <property type="evidence" value="ECO:0007669"/>
    <property type="project" value="InterPro"/>
</dbReference>
<dbReference type="InterPro" id="IPR036097">
    <property type="entry name" value="HisK_dim/P_sf"/>
</dbReference>
<evidence type="ECO:0000256" key="1">
    <source>
        <dbReference type="ARBA" id="ARBA00000085"/>
    </source>
</evidence>
<comment type="caution">
    <text evidence="9">The sequence shown here is derived from an EMBL/GenBank/DDBJ whole genome shotgun (WGS) entry which is preliminary data.</text>
</comment>
<evidence type="ECO:0000313" key="9">
    <source>
        <dbReference type="EMBL" id="KAA9040756.1"/>
    </source>
</evidence>
<organism evidence="9 10">
    <name type="scientific">Ginsengibacter hankyongi</name>
    <dbReference type="NCBI Taxonomy" id="2607284"/>
    <lineage>
        <taxon>Bacteria</taxon>
        <taxon>Pseudomonadati</taxon>
        <taxon>Bacteroidota</taxon>
        <taxon>Chitinophagia</taxon>
        <taxon>Chitinophagales</taxon>
        <taxon>Chitinophagaceae</taxon>
        <taxon>Ginsengibacter</taxon>
    </lineage>
</organism>
<reference evidence="9 10" key="1">
    <citation type="submission" date="2019-09" db="EMBL/GenBank/DDBJ databases">
        <title>Draft genome sequence of Ginsengibacter sp. BR5-29.</title>
        <authorList>
            <person name="Im W.-T."/>
        </authorList>
    </citation>
    <scope>NUCLEOTIDE SEQUENCE [LARGE SCALE GENOMIC DNA]</scope>
    <source>
        <strain evidence="9 10">BR5-29</strain>
    </source>
</reference>
<dbReference type="InterPro" id="IPR003594">
    <property type="entry name" value="HATPase_dom"/>
</dbReference>
<evidence type="ECO:0000313" key="10">
    <source>
        <dbReference type="Proteomes" id="UP000326903"/>
    </source>
</evidence>
<dbReference type="InterPro" id="IPR050736">
    <property type="entry name" value="Sensor_HK_Regulatory"/>
</dbReference>
<dbReference type="Proteomes" id="UP000326903">
    <property type="component" value="Unassembled WGS sequence"/>
</dbReference>
<dbReference type="PANTHER" id="PTHR43711:SF1">
    <property type="entry name" value="HISTIDINE KINASE 1"/>
    <property type="match status" value="1"/>
</dbReference>
<dbReference type="InterPro" id="IPR013587">
    <property type="entry name" value="Nitrate/nitrite_sensing"/>
</dbReference>
<keyword evidence="5" id="KW-0418">Kinase</keyword>
<dbReference type="EC" id="2.7.13.3" evidence="2"/>
<dbReference type="InterPro" id="IPR004358">
    <property type="entry name" value="Sig_transdc_His_kin-like_C"/>
</dbReference>
<dbReference type="Gene3D" id="3.30.565.10">
    <property type="entry name" value="Histidine kinase-like ATPase, C-terminal domain"/>
    <property type="match status" value="1"/>
</dbReference>
<sequence length="660" mass="75571">MNSFFRKLPLSIKLMLIGLIPLLFLIYLSAQLYSEKKQTVKLIGDYILHVHEEGNISNLIYELEKERKVSYEYALRKDNYSKVIFQRPHTDKAMQLLEKSKDLAIVNFPRYTFLDSLSSVRNSLDNSPFYRADAIMQFYTNAIYRLNTLNPVSSMSSTYLEPVYKDLLSQKTLFEMITFLSIIRTNIYNVLYTGKYKVETLLGTLGVFNIFKSYEKEFLLKGSPSSINLYNTEKDTSSLKPVLAYIDKLFATFNFDSTYDAKDWWEVSSQGVHILRKQQLNLWQNVETGIDKIYQQQIKSKNKTLAFLIAAIIFVITFVIYTITVISEMLSELKIAAQKISVGGTGLKFQNMPKDVMGSLTDSILEIDKNNIELAYAANAIGAGNFNVPVNPRSNEDLLGNSIQKMKEDLHKLTMEKDKIQQETLELMDRKDDFLSIASHELKTPVTSLKAYTQLLQMEAKANTNERNELMLSKMDLQVDKLTALISDLLDTSKMQNGKLIYNKQFFPLNHLVEEIVEEIRIHASKHKIIIENNTPVQLYGDKERIGQVLSNILSNAVKYCKDCEKIIVNLKQVGKGAICSVQDFGDGINETQKDKIFERFYRVTGNDLHTYPGLGIGLFISKEIIERHDGKIWFESEVGKGTTFYFSIPVAETQINNPE</sequence>
<name>A0A5J5IIJ8_9BACT</name>
<proteinExistence type="predicted"/>
<dbReference type="FunFam" id="3.30.565.10:FF:000006">
    <property type="entry name" value="Sensor histidine kinase WalK"/>
    <property type="match status" value="1"/>
</dbReference>
<keyword evidence="7" id="KW-0472">Membrane</keyword>
<dbReference type="CDD" id="cd00075">
    <property type="entry name" value="HATPase"/>
    <property type="match status" value="1"/>
</dbReference>
<dbReference type="RefSeq" id="WP_150412815.1">
    <property type="nucleotide sequence ID" value="NZ_VYQF01000001.1"/>
</dbReference>
<dbReference type="InterPro" id="IPR003661">
    <property type="entry name" value="HisK_dim/P_dom"/>
</dbReference>
<gene>
    <name evidence="9" type="ORF">FW778_01570</name>
</gene>
<dbReference type="InterPro" id="IPR005467">
    <property type="entry name" value="His_kinase_dom"/>
</dbReference>
<comment type="catalytic activity">
    <reaction evidence="1">
        <text>ATP + protein L-histidine = ADP + protein N-phospho-L-histidine.</text>
        <dbReference type="EC" id="2.7.13.3"/>
    </reaction>
</comment>
<keyword evidence="7" id="KW-1133">Transmembrane helix</keyword>
<accession>A0A5J5IIJ8</accession>
<dbReference type="SMART" id="SM00388">
    <property type="entry name" value="HisKA"/>
    <property type="match status" value="1"/>
</dbReference>
<keyword evidence="4" id="KW-0808">Transferase</keyword>
<dbReference type="EMBL" id="VYQF01000001">
    <property type="protein sequence ID" value="KAA9040756.1"/>
    <property type="molecule type" value="Genomic_DNA"/>
</dbReference>
<dbReference type="SMART" id="SM00387">
    <property type="entry name" value="HATPase_c"/>
    <property type="match status" value="1"/>
</dbReference>
<evidence type="ECO:0000256" key="3">
    <source>
        <dbReference type="ARBA" id="ARBA00022553"/>
    </source>
</evidence>
<evidence type="ECO:0000256" key="2">
    <source>
        <dbReference type="ARBA" id="ARBA00012438"/>
    </source>
</evidence>
<feature type="transmembrane region" description="Helical" evidence="7">
    <location>
        <begin position="12"/>
        <end position="33"/>
    </location>
</feature>
<dbReference type="SUPFAM" id="SSF47384">
    <property type="entry name" value="Homodimeric domain of signal transducing histidine kinase"/>
    <property type="match status" value="1"/>
</dbReference>
<dbReference type="Pfam" id="PF00512">
    <property type="entry name" value="HisKA"/>
    <property type="match status" value="1"/>
</dbReference>
<dbReference type="Pfam" id="PF08376">
    <property type="entry name" value="NIT"/>
    <property type="match status" value="1"/>
</dbReference>
<dbReference type="PROSITE" id="PS50109">
    <property type="entry name" value="HIS_KIN"/>
    <property type="match status" value="1"/>
</dbReference>
<dbReference type="InterPro" id="IPR036890">
    <property type="entry name" value="HATPase_C_sf"/>
</dbReference>
<evidence type="ECO:0000256" key="7">
    <source>
        <dbReference type="SAM" id="Phobius"/>
    </source>
</evidence>
<protein>
    <recommendedName>
        <fullName evidence="2">histidine kinase</fullName>
        <ecNumber evidence="2">2.7.13.3</ecNumber>
    </recommendedName>
</protein>
<keyword evidence="3" id="KW-0597">Phosphoprotein</keyword>
<keyword evidence="6" id="KW-0902">Two-component regulatory system</keyword>
<feature type="transmembrane region" description="Helical" evidence="7">
    <location>
        <begin position="305"/>
        <end position="326"/>
    </location>
</feature>
<keyword evidence="7" id="KW-0812">Transmembrane</keyword>
<feature type="domain" description="Histidine kinase" evidence="8">
    <location>
        <begin position="437"/>
        <end position="653"/>
    </location>
</feature>